<evidence type="ECO:0000313" key="3">
    <source>
        <dbReference type="Proteomes" id="UP000218209"/>
    </source>
</evidence>
<feature type="compositionally biased region" description="Low complexity" evidence="1">
    <location>
        <begin position="84"/>
        <end position="98"/>
    </location>
</feature>
<name>A0A1X6NXX2_PORUM</name>
<accession>A0A1X6NXX2</accession>
<organism evidence="2 3">
    <name type="scientific">Porphyra umbilicalis</name>
    <name type="common">Purple laver</name>
    <name type="synonym">Red alga</name>
    <dbReference type="NCBI Taxonomy" id="2786"/>
    <lineage>
        <taxon>Eukaryota</taxon>
        <taxon>Rhodophyta</taxon>
        <taxon>Bangiophyceae</taxon>
        <taxon>Bangiales</taxon>
        <taxon>Bangiaceae</taxon>
        <taxon>Porphyra</taxon>
    </lineage>
</organism>
<feature type="compositionally biased region" description="Polar residues" evidence="1">
    <location>
        <begin position="137"/>
        <end position="150"/>
    </location>
</feature>
<keyword evidence="3" id="KW-1185">Reference proteome</keyword>
<protein>
    <submittedName>
        <fullName evidence="2">Uncharacterized protein</fullName>
    </submittedName>
</protein>
<feature type="compositionally biased region" description="Low complexity" evidence="1">
    <location>
        <begin position="233"/>
        <end position="254"/>
    </location>
</feature>
<feature type="compositionally biased region" description="Gly residues" evidence="1">
    <location>
        <begin position="285"/>
        <end position="300"/>
    </location>
</feature>
<feature type="region of interest" description="Disordered" evidence="1">
    <location>
        <begin position="57"/>
        <end position="161"/>
    </location>
</feature>
<gene>
    <name evidence="2" type="ORF">BU14_0345s0003</name>
</gene>
<feature type="compositionally biased region" description="Low complexity" evidence="1">
    <location>
        <begin position="197"/>
        <end position="216"/>
    </location>
</feature>
<evidence type="ECO:0000313" key="2">
    <source>
        <dbReference type="EMBL" id="OSX73471.1"/>
    </source>
</evidence>
<feature type="region of interest" description="Disordered" evidence="1">
    <location>
        <begin position="197"/>
        <end position="322"/>
    </location>
</feature>
<dbReference type="Proteomes" id="UP000218209">
    <property type="component" value="Unassembled WGS sequence"/>
</dbReference>
<dbReference type="AlphaFoldDB" id="A0A1X6NXX2"/>
<proteinExistence type="predicted"/>
<evidence type="ECO:0000256" key="1">
    <source>
        <dbReference type="SAM" id="MobiDB-lite"/>
    </source>
</evidence>
<feature type="compositionally biased region" description="Basic and acidic residues" evidence="1">
    <location>
        <begin position="220"/>
        <end position="229"/>
    </location>
</feature>
<dbReference type="EMBL" id="KV918994">
    <property type="protein sequence ID" value="OSX73471.1"/>
    <property type="molecule type" value="Genomic_DNA"/>
</dbReference>
<feature type="compositionally biased region" description="Gly residues" evidence="1">
    <location>
        <begin position="264"/>
        <end position="276"/>
    </location>
</feature>
<reference evidence="2 3" key="1">
    <citation type="submission" date="2017-03" db="EMBL/GenBank/DDBJ databases">
        <title>WGS assembly of Porphyra umbilicalis.</title>
        <authorList>
            <person name="Brawley S.H."/>
            <person name="Blouin N.A."/>
            <person name="Ficko-Blean E."/>
            <person name="Wheeler G.L."/>
            <person name="Lohr M."/>
            <person name="Goodson H.V."/>
            <person name="Jenkins J.W."/>
            <person name="Blaby-Haas C.E."/>
            <person name="Helliwell K.E."/>
            <person name="Chan C."/>
            <person name="Marriage T."/>
            <person name="Bhattacharya D."/>
            <person name="Klein A.S."/>
            <person name="Badis Y."/>
            <person name="Brodie J."/>
            <person name="Cao Y."/>
            <person name="Collen J."/>
            <person name="Dittami S.M."/>
            <person name="Gachon C.M."/>
            <person name="Green B.R."/>
            <person name="Karpowicz S."/>
            <person name="Kim J.W."/>
            <person name="Kudahl U."/>
            <person name="Lin S."/>
            <person name="Michel G."/>
            <person name="Mittag M."/>
            <person name="Olson B.J."/>
            <person name="Pangilinan J."/>
            <person name="Peng Y."/>
            <person name="Qiu H."/>
            <person name="Shu S."/>
            <person name="Singer J.T."/>
            <person name="Smith A.G."/>
            <person name="Sprecher B.N."/>
            <person name="Wagner V."/>
            <person name="Wang W."/>
            <person name="Wang Z.-Y."/>
            <person name="Yan J."/>
            <person name="Yarish C."/>
            <person name="Zoeuner-Riek S."/>
            <person name="Zhuang Y."/>
            <person name="Zou Y."/>
            <person name="Lindquist E.A."/>
            <person name="Grimwood J."/>
            <person name="Barry K."/>
            <person name="Rokhsar D.S."/>
            <person name="Schmutz J."/>
            <person name="Stiller J.W."/>
            <person name="Grossman A.R."/>
            <person name="Prochnik S.E."/>
        </authorList>
    </citation>
    <scope>NUCLEOTIDE SEQUENCE [LARGE SCALE GENOMIC DNA]</scope>
    <source>
        <strain evidence="2">4086291</strain>
    </source>
</reference>
<sequence length="410" mass="40545">MGALLRTLLPTPPLPPPDAATIRRYRRPPLPPPPAAVASHRRCPLLPLLLAAAASRCRRSPLPPPPTAAATRCRRPALPPPPATAACPARAQAAAAAACRRHRPPPPRARQSSPHTHRHHCALLPPPAAAATGRGHLQNTRGRPTASGRSNKPAPSLPLSLLSGGLCARRAASPMRAASTTAKEALEGRGVAPAGAAESLAAAAQAERSGGRADSGAGDGAERDEERRGGASGASRQGSYVGPEGPATAAAAEVEGSDISARGSAGGEAGFGGAERGGAERGGAKRGGQGGCVQGSGRGGKASRASHRSRGRGDFPRGGISRSFPNAAVEWQASARPLTIGRGGSSGPGASRLSQLYALSAEVPGATPGAALRRHRAAVDRLGSSPGGGCGAAADALCSGTSSAGCGPAG</sequence>